<dbReference type="InterPro" id="IPR036849">
    <property type="entry name" value="Enolase-like_C_sf"/>
</dbReference>
<dbReference type="Gene3D" id="3.30.390.10">
    <property type="entry name" value="Enolase-like, N-terminal domain"/>
    <property type="match status" value="1"/>
</dbReference>
<evidence type="ECO:0000313" key="9">
    <source>
        <dbReference type="Proteomes" id="UP000601435"/>
    </source>
</evidence>
<dbReference type="InterPro" id="IPR001179">
    <property type="entry name" value="PPIase_FKBP_dom"/>
</dbReference>
<dbReference type="GO" id="GO:0003755">
    <property type="term" value="F:peptidyl-prolyl cis-trans isomerase activity"/>
    <property type="evidence" value="ECO:0007669"/>
    <property type="project" value="UniProtKB-KW"/>
</dbReference>
<organism evidence="8 9">
    <name type="scientific">Symbiodinium necroappetens</name>
    <dbReference type="NCBI Taxonomy" id="1628268"/>
    <lineage>
        <taxon>Eukaryota</taxon>
        <taxon>Sar</taxon>
        <taxon>Alveolata</taxon>
        <taxon>Dinophyceae</taxon>
        <taxon>Suessiales</taxon>
        <taxon>Symbiodiniaceae</taxon>
        <taxon>Symbiodinium</taxon>
    </lineage>
</organism>
<dbReference type="Pfam" id="PF13378">
    <property type="entry name" value="MR_MLE_C"/>
    <property type="match status" value="1"/>
</dbReference>
<keyword evidence="2" id="KW-0479">Metal-binding</keyword>
<dbReference type="Pfam" id="PF02746">
    <property type="entry name" value="MR_MLE_N"/>
    <property type="match status" value="1"/>
</dbReference>
<dbReference type="PANTHER" id="PTHR13794">
    <property type="entry name" value="ENOLASE SUPERFAMILY, MANDELATE RACEMASE"/>
    <property type="match status" value="1"/>
</dbReference>
<evidence type="ECO:0000256" key="2">
    <source>
        <dbReference type="ARBA" id="ARBA00022723"/>
    </source>
</evidence>
<dbReference type="InterPro" id="IPR046945">
    <property type="entry name" value="RHMD-like"/>
</dbReference>
<comment type="caution">
    <text evidence="8">The sequence shown here is derived from an EMBL/GenBank/DDBJ whole genome shotgun (WGS) entry which is preliminary data.</text>
</comment>
<comment type="catalytic activity">
    <reaction evidence="4">
        <text>[protein]-peptidylproline (omega=180) = [protein]-peptidylproline (omega=0)</text>
        <dbReference type="Rhea" id="RHEA:16237"/>
        <dbReference type="Rhea" id="RHEA-COMP:10747"/>
        <dbReference type="Rhea" id="RHEA-COMP:10748"/>
        <dbReference type="ChEBI" id="CHEBI:83833"/>
        <dbReference type="ChEBI" id="CHEBI:83834"/>
        <dbReference type="EC" id="5.2.1.8"/>
    </reaction>
</comment>
<dbReference type="PANTHER" id="PTHR13794:SF58">
    <property type="entry name" value="MITOCHONDRIAL ENOLASE SUPERFAMILY MEMBER 1"/>
    <property type="match status" value="1"/>
</dbReference>
<dbReference type="SUPFAM" id="SSF56112">
    <property type="entry name" value="Protein kinase-like (PK-like)"/>
    <property type="match status" value="1"/>
</dbReference>
<dbReference type="EMBL" id="CAJNJA010011975">
    <property type="protein sequence ID" value="CAE7285080.1"/>
    <property type="molecule type" value="Genomic_DNA"/>
</dbReference>
<keyword evidence="4" id="KW-0697">Rotamase</keyword>
<dbReference type="SUPFAM" id="SSF54826">
    <property type="entry name" value="Enolase N-terminal domain-like"/>
    <property type="match status" value="1"/>
</dbReference>
<dbReference type="OrthoDB" id="17395at2759"/>
<dbReference type="InterPro" id="IPR046357">
    <property type="entry name" value="PPIase_dom_sf"/>
</dbReference>
<dbReference type="Pfam" id="PF13460">
    <property type="entry name" value="NAD_binding_10"/>
    <property type="match status" value="1"/>
</dbReference>
<dbReference type="InterPro" id="IPR018110">
    <property type="entry name" value="Mandel_Rmase/mucon_lact_enz_CS"/>
</dbReference>
<sequence>MFYCSRERPRSLDRVRRPVDSMGLHRRSSSPLLVGIGVVLLWQTWQSQQHVFLAERAQPRLERTGVVPDCQGREKESQLCRRNMFMVLAAGAGQAESAQAASPKTILVAGATGQTGRRIIERLAKMGDVSVIGGVRDTAKAEKELGKSSIAIRGAMVDEVKAVDTKGVSLKPLDVTKDSVDKLAETLVGCNALIIATGFVPSNPFAMGAEAHAVDNLGTKALVDAAKKSGVSKIVLVSSILTNGRAWGQENSPGFQVTNAFGNVLDEKLEAEKYLRASGIDYTIVRPGGLKSAAPETNLFVGKEDTLNSGEVSRDLVADVSIAAVFDGKASNKVVEIIEDDKAKSLSQSGRRDALHPPDRKFRRVSAVSLVVLLALARPWASFTIGRRAAFRLVPPALAAEVSRPDGFSYTMLSAGSDGVSPRDGPVRSYAKVWIKFTGHVDGFDGPVFDSSALRGARRPVKKDYVEIECNTDDTFAAGMWEALHLMKVGEKGRFVQPPGLSFGGGKASFQGDEDSEVKTDDMSCRDARAWHGSAGGSERPCPDQLRLASCCATAARPGGAAPAGCCGKLGREGGNARRRIHLEGPGGPARIEVRSPSYGDKKLFRGTVRRIKSSPGLASDVQALAKLPLPRANVDLTGQLARLDPEPGADASRSISDCKMSAVVSTSWQPRTFPYFVGDCVVCLFDNWPWPSPAFSAALTRRMPPEQAGSASARLWAAVSRRVVVNSAQLPLSSLAFALPRLQSLGHLAKVSALSKVVRGLARQAQSSLLPRQVRAYVSESDDKQHVQGADCHDVADKHWINGNLPLDDELLPIANPMSVHPPYKRHRKSWGINAMGSMVVEVEAEDGTTGVGVTIGGEAGCYIVEHHLSRFIEGQDPRNVELMWDQMFRATVNYGRKGLPLQAISAVDLALWDLLGKLRHEPVYMLLGGATKPFLPMYTTTSRPDVGKQLGFVGCKVPCPFGPADGHEGFAKNVKYLKKCRQDVGEGFPLMLDCYMALSVPYSISLARRISEPDLHFTWMEEFLPPDCYDGYEDVMKAVGNLGLMLTTGEHEYTRWGFKQLIDRISAARQSSGFVAKRIEPKDTADVADNAEALAASREAAQVLVLPLLSLESSLVEPMLSRALPRSFSSAELPLRHGATKRSLFEAELDQSPKMRGTFRVIMVSHKKKAKVESMNKFAFLLTDRCDCSLYSLAQATSFKESEASFAIHSALRGLEHLHALGMVHRDVKDANIMVQDAGRRVVLADFDLAAYLPKGAETTKWTCGTPGFLAPEVYSKAEAGAKADIFSLGVVLYYLLTQSHAFLRDSPLETEIATKSSRLPVDADLLRVFRSEDACGLVFWLLEPLVENRASASEALESEWFFFQDSGGLSRLLKQKLPRNSLLQRSDPDSSTCESSSMAVSKRASLPVPGAKHKKVKKAFLDPPASPEPRSSFGMFKSLSSSARRAISTASSALTALVGNNKAKQARVHQDPDFDAIFVP</sequence>
<accession>A0A812NFC2</accession>
<evidence type="ECO:0000256" key="3">
    <source>
        <dbReference type="ARBA" id="ARBA00022842"/>
    </source>
</evidence>
<dbReference type="CDD" id="cd05243">
    <property type="entry name" value="SDR_a5"/>
    <property type="match status" value="1"/>
</dbReference>
<dbReference type="PROSITE" id="PS50011">
    <property type="entry name" value="PROTEIN_KINASE_DOM"/>
    <property type="match status" value="1"/>
</dbReference>
<comment type="cofactor">
    <cofactor evidence="1">
        <name>Mg(2+)</name>
        <dbReference type="ChEBI" id="CHEBI:18420"/>
    </cofactor>
</comment>
<feature type="domain" description="Protein kinase" evidence="6">
    <location>
        <begin position="1061"/>
        <end position="1364"/>
    </location>
</feature>
<keyword evidence="4" id="KW-0413">Isomerase</keyword>
<reference evidence="8" key="1">
    <citation type="submission" date="2021-02" db="EMBL/GenBank/DDBJ databases">
        <authorList>
            <person name="Dougan E. K."/>
            <person name="Rhodes N."/>
            <person name="Thang M."/>
            <person name="Chan C."/>
        </authorList>
    </citation>
    <scope>NUCLEOTIDE SEQUENCE</scope>
</reference>
<dbReference type="GO" id="GO:0000287">
    <property type="term" value="F:magnesium ion binding"/>
    <property type="evidence" value="ECO:0007669"/>
    <property type="project" value="TreeGrafter"/>
</dbReference>
<dbReference type="InterPro" id="IPR036291">
    <property type="entry name" value="NAD(P)-bd_dom_sf"/>
</dbReference>
<dbReference type="Proteomes" id="UP000601435">
    <property type="component" value="Unassembled WGS sequence"/>
</dbReference>
<proteinExistence type="predicted"/>
<dbReference type="SFLD" id="SFLDS00001">
    <property type="entry name" value="Enolase"/>
    <property type="match status" value="1"/>
</dbReference>
<dbReference type="Gene3D" id="3.10.50.40">
    <property type="match status" value="1"/>
</dbReference>
<dbReference type="InterPro" id="IPR000719">
    <property type="entry name" value="Prot_kinase_dom"/>
</dbReference>
<dbReference type="SUPFAM" id="SSF54534">
    <property type="entry name" value="FKBP-like"/>
    <property type="match status" value="1"/>
</dbReference>
<dbReference type="GO" id="GO:0016052">
    <property type="term" value="P:carbohydrate catabolic process"/>
    <property type="evidence" value="ECO:0007669"/>
    <property type="project" value="TreeGrafter"/>
</dbReference>
<dbReference type="GO" id="GO:0016836">
    <property type="term" value="F:hydro-lyase activity"/>
    <property type="evidence" value="ECO:0007669"/>
    <property type="project" value="TreeGrafter"/>
</dbReference>
<dbReference type="Gene3D" id="1.10.510.10">
    <property type="entry name" value="Transferase(Phosphotransferase) domain 1"/>
    <property type="match status" value="1"/>
</dbReference>
<evidence type="ECO:0000256" key="5">
    <source>
        <dbReference type="SAM" id="MobiDB-lite"/>
    </source>
</evidence>
<name>A0A812NFC2_9DINO</name>
<evidence type="ECO:0000256" key="1">
    <source>
        <dbReference type="ARBA" id="ARBA00001946"/>
    </source>
</evidence>
<dbReference type="PROSITE" id="PS00108">
    <property type="entry name" value="PROTEIN_KINASE_ST"/>
    <property type="match status" value="1"/>
</dbReference>
<evidence type="ECO:0000256" key="4">
    <source>
        <dbReference type="PROSITE-ProRule" id="PRU00277"/>
    </source>
</evidence>
<dbReference type="GO" id="GO:0005524">
    <property type="term" value="F:ATP binding"/>
    <property type="evidence" value="ECO:0007669"/>
    <property type="project" value="InterPro"/>
</dbReference>
<evidence type="ECO:0000259" key="7">
    <source>
        <dbReference type="PROSITE" id="PS50059"/>
    </source>
</evidence>
<feature type="region of interest" description="Disordered" evidence="5">
    <location>
        <begin position="1384"/>
        <end position="1436"/>
    </location>
</feature>
<dbReference type="EC" id="5.2.1.8" evidence="4"/>
<dbReference type="InterPro" id="IPR011009">
    <property type="entry name" value="Kinase-like_dom_sf"/>
</dbReference>
<dbReference type="Gene3D" id="3.40.50.720">
    <property type="entry name" value="NAD(P)-binding Rossmann-like Domain"/>
    <property type="match status" value="1"/>
</dbReference>
<dbReference type="GO" id="GO:0009063">
    <property type="term" value="P:amino acid catabolic process"/>
    <property type="evidence" value="ECO:0007669"/>
    <property type="project" value="InterPro"/>
</dbReference>
<evidence type="ECO:0000259" key="6">
    <source>
        <dbReference type="PROSITE" id="PS50011"/>
    </source>
</evidence>
<keyword evidence="9" id="KW-1185">Reference proteome</keyword>
<dbReference type="Pfam" id="PF00069">
    <property type="entry name" value="Pkinase"/>
    <property type="match status" value="1"/>
</dbReference>
<protein>
    <recommendedName>
        <fullName evidence="4">peptidylprolyl isomerase</fullName>
        <ecNumber evidence="4">5.2.1.8</ecNumber>
    </recommendedName>
</protein>
<dbReference type="PROSITE" id="PS50059">
    <property type="entry name" value="FKBP_PPIASE"/>
    <property type="match status" value="1"/>
</dbReference>
<dbReference type="PROSITE" id="PS00908">
    <property type="entry name" value="MR_MLE_1"/>
    <property type="match status" value="1"/>
</dbReference>
<dbReference type="SUPFAM" id="SSF51735">
    <property type="entry name" value="NAD(P)-binding Rossmann-fold domains"/>
    <property type="match status" value="1"/>
</dbReference>
<dbReference type="Gene3D" id="3.20.20.120">
    <property type="entry name" value="Enolase-like C-terminal domain"/>
    <property type="match status" value="1"/>
</dbReference>
<feature type="domain" description="PPIase FKBP-type" evidence="7">
    <location>
        <begin position="430"/>
        <end position="504"/>
    </location>
</feature>
<dbReference type="InterPro" id="IPR029065">
    <property type="entry name" value="Enolase_C-like"/>
</dbReference>
<dbReference type="InterPro" id="IPR008271">
    <property type="entry name" value="Ser/Thr_kinase_AS"/>
</dbReference>
<keyword evidence="3" id="KW-0460">Magnesium</keyword>
<dbReference type="InterPro" id="IPR013341">
    <property type="entry name" value="Mandelate_racemase_N_dom"/>
</dbReference>
<dbReference type="SMART" id="SM00220">
    <property type="entry name" value="S_TKc"/>
    <property type="match status" value="1"/>
</dbReference>
<gene>
    <name evidence="8" type="primary">rhmD</name>
    <name evidence="8" type="ORF">SNEC2469_LOCUS6964</name>
</gene>
<dbReference type="InterPro" id="IPR016040">
    <property type="entry name" value="NAD(P)-bd_dom"/>
</dbReference>
<evidence type="ECO:0000313" key="8">
    <source>
        <dbReference type="EMBL" id="CAE7285080.1"/>
    </source>
</evidence>
<dbReference type="InterPro" id="IPR029017">
    <property type="entry name" value="Enolase-like_N"/>
</dbReference>
<dbReference type="SUPFAM" id="SSF51604">
    <property type="entry name" value="Enolase C-terminal domain-like"/>
    <property type="match status" value="1"/>
</dbReference>
<dbReference type="GO" id="GO:0004672">
    <property type="term" value="F:protein kinase activity"/>
    <property type="evidence" value="ECO:0007669"/>
    <property type="project" value="InterPro"/>
</dbReference>